<evidence type="ECO:0000313" key="2">
    <source>
        <dbReference type="EMBL" id="KDN84901.1"/>
    </source>
</evidence>
<protein>
    <submittedName>
        <fullName evidence="2">Uncharacterized protein</fullName>
    </submittedName>
</protein>
<keyword evidence="3" id="KW-1185">Reference proteome</keyword>
<feature type="compositionally biased region" description="Basic and acidic residues" evidence="1">
    <location>
        <begin position="1"/>
        <end position="12"/>
    </location>
</feature>
<reference evidence="2 3" key="1">
    <citation type="submission" date="2014-05" db="EMBL/GenBank/DDBJ databases">
        <title>Draft Genome Sequence of Kitasatospora cheerisanensis KCTC 2395.</title>
        <authorList>
            <person name="Nam D.H."/>
        </authorList>
    </citation>
    <scope>NUCLEOTIDE SEQUENCE [LARGE SCALE GENOMIC DNA]</scope>
    <source>
        <strain evidence="2 3">KCTC 2395</strain>
    </source>
</reference>
<dbReference type="AlphaFoldDB" id="A0A066Z3G2"/>
<dbReference type="Proteomes" id="UP000027178">
    <property type="component" value="Unassembled WGS sequence"/>
</dbReference>
<name>A0A066Z3G2_9ACTN</name>
<dbReference type="HOGENOM" id="CLU_3062472_0_0_11"/>
<evidence type="ECO:0000313" key="3">
    <source>
        <dbReference type="Proteomes" id="UP000027178"/>
    </source>
</evidence>
<dbReference type="EMBL" id="JNBY01000089">
    <property type="protein sequence ID" value="KDN84901.1"/>
    <property type="molecule type" value="Genomic_DNA"/>
</dbReference>
<accession>A0A066Z3G2</accession>
<comment type="caution">
    <text evidence="2">The sequence shown here is derived from an EMBL/GenBank/DDBJ whole genome shotgun (WGS) entry which is preliminary data.</text>
</comment>
<evidence type="ECO:0000256" key="1">
    <source>
        <dbReference type="SAM" id="MobiDB-lite"/>
    </source>
</evidence>
<organism evidence="2 3">
    <name type="scientific">Kitasatospora cheerisanensis KCTC 2395</name>
    <dbReference type="NCBI Taxonomy" id="1348663"/>
    <lineage>
        <taxon>Bacteria</taxon>
        <taxon>Bacillati</taxon>
        <taxon>Actinomycetota</taxon>
        <taxon>Actinomycetes</taxon>
        <taxon>Kitasatosporales</taxon>
        <taxon>Streptomycetaceae</taxon>
        <taxon>Kitasatospora</taxon>
    </lineage>
</organism>
<proteinExistence type="predicted"/>
<sequence length="53" mass="5935">MRWIRVRQEERTSAAGETGEFADRRNRSPECFGYSGRVIAEGSSQLIRGGFVG</sequence>
<gene>
    <name evidence="2" type="ORF">KCH_34280</name>
</gene>
<feature type="region of interest" description="Disordered" evidence="1">
    <location>
        <begin position="1"/>
        <end position="26"/>
    </location>
</feature>